<proteinExistence type="predicted"/>
<dbReference type="AlphaFoldDB" id="A0A645DA23"/>
<comment type="caution">
    <text evidence="1">The sequence shown here is derived from an EMBL/GenBank/DDBJ whole genome shotgun (WGS) entry which is preliminary data.</text>
</comment>
<dbReference type="EMBL" id="VSSQ01034248">
    <property type="protein sequence ID" value="MPM86131.1"/>
    <property type="molecule type" value="Genomic_DNA"/>
</dbReference>
<organism evidence="1">
    <name type="scientific">bioreactor metagenome</name>
    <dbReference type="NCBI Taxonomy" id="1076179"/>
    <lineage>
        <taxon>unclassified sequences</taxon>
        <taxon>metagenomes</taxon>
        <taxon>ecological metagenomes</taxon>
    </lineage>
</organism>
<sequence>MRKKLHNNSQIMPKDGFLSVQGMSGTYVAPDIEVIDIEAEQSFLQTGSNGGDMPGDLL</sequence>
<reference evidence="1" key="1">
    <citation type="submission" date="2019-08" db="EMBL/GenBank/DDBJ databases">
        <authorList>
            <person name="Kucharzyk K."/>
            <person name="Murdoch R.W."/>
            <person name="Higgins S."/>
            <person name="Loffler F."/>
        </authorList>
    </citation>
    <scope>NUCLEOTIDE SEQUENCE</scope>
</reference>
<name>A0A645DA23_9ZZZZ</name>
<accession>A0A645DA23</accession>
<evidence type="ECO:0000313" key="1">
    <source>
        <dbReference type="EMBL" id="MPM86131.1"/>
    </source>
</evidence>
<protein>
    <submittedName>
        <fullName evidence="1">Uncharacterized protein</fullName>
    </submittedName>
</protein>
<gene>
    <name evidence="1" type="ORF">SDC9_133214</name>
</gene>